<dbReference type="Pfam" id="PF26138">
    <property type="entry name" value="DUF8040"/>
    <property type="match status" value="1"/>
</dbReference>
<organism evidence="3">
    <name type="scientific">Arundo donax</name>
    <name type="common">Giant reed</name>
    <name type="synonym">Donax arundinaceus</name>
    <dbReference type="NCBI Taxonomy" id="35708"/>
    <lineage>
        <taxon>Eukaryota</taxon>
        <taxon>Viridiplantae</taxon>
        <taxon>Streptophyta</taxon>
        <taxon>Embryophyta</taxon>
        <taxon>Tracheophyta</taxon>
        <taxon>Spermatophyta</taxon>
        <taxon>Magnoliopsida</taxon>
        <taxon>Liliopsida</taxon>
        <taxon>Poales</taxon>
        <taxon>Poaceae</taxon>
        <taxon>PACMAD clade</taxon>
        <taxon>Arundinoideae</taxon>
        <taxon>Arundineae</taxon>
        <taxon>Arundo</taxon>
    </lineage>
</organism>
<reference evidence="3" key="2">
    <citation type="journal article" date="2015" name="Data Brief">
        <title>Shoot transcriptome of the giant reed, Arundo donax.</title>
        <authorList>
            <person name="Barrero R.A."/>
            <person name="Guerrero F.D."/>
            <person name="Moolhuijzen P."/>
            <person name="Goolsby J.A."/>
            <person name="Tidwell J."/>
            <person name="Bellgard S.E."/>
            <person name="Bellgard M.I."/>
        </authorList>
    </citation>
    <scope>NUCLEOTIDE SEQUENCE</scope>
    <source>
        <tissue evidence="3">Shoot tissue taken approximately 20 cm above the soil surface</tissue>
    </source>
</reference>
<sequence length="125" mass="14371">MTSSSESHDDSSSEESDSDDASEILVATTVALIAMNHHDKYMNKRKRPTLRQSGYQWVIDQLQVNKDCYNIFRMNRPVFDKLHETLVENYGLKSTRIMSSVEALGIFLWMCGSPQSFTQVENIFK</sequence>
<evidence type="ECO:0000259" key="2">
    <source>
        <dbReference type="Pfam" id="PF26138"/>
    </source>
</evidence>
<proteinExistence type="predicted"/>
<protein>
    <recommendedName>
        <fullName evidence="2">DUF8040 domain-containing protein</fullName>
    </recommendedName>
</protein>
<name>A0A0A8YN57_ARUDO</name>
<accession>A0A0A8YN57</accession>
<dbReference type="AlphaFoldDB" id="A0A0A8YN57"/>
<reference evidence="3" key="1">
    <citation type="submission" date="2014-09" db="EMBL/GenBank/DDBJ databases">
        <authorList>
            <person name="Magalhaes I.L.F."/>
            <person name="Oliveira U."/>
            <person name="Santos F.R."/>
            <person name="Vidigal T.H.D.A."/>
            <person name="Brescovit A.D."/>
            <person name="Santos A.J."/>
        </authorList>
    </citation>
    <scope>NUCLEOTIDE SEQUENCE</scope>
    <source>
        <tissue evidence="3">Shoot tissue taken approximately 20 cm above the soil surface</tissue>
    </source>
</reference>
<feature type="compositionally biased region" description="Basic and acidic residues" evidence="1">
    <location>
        <begin position="1"/>
        <end position="11"/>
    </location>
</feature>
<evidence type="ECO:0000313" key="3">
    <source>
        <dbReference type="EMBL" id="JAD26565.1"/>
    </source>
</evidence>
<dbReference type="InterPro" id="IPR058353">
    <property type="entry name" value="DUF8040"/>
</dbReference>
<dbReference type="EMBL" id="GBRH01271330">
    <property type="protein sequence ID" value="JAD26565.1"/>
    <property type="molecule type" value="Transcribed_RNA"/>
</dbReference>
<feature type="domain" description="DUF8040" evidence="2">
    <location>
        <begin position="51"/>
        <end position="125"/>
    </location>
</feature>
<evidence type="ECO:0000256" key="1">
    <source>
        <dbReference type="SAM" id="MobiDB-lite"/>
    </source>
</evidence>
<feature type="region of interest" description="Disordered" evidence="1">
    <location>
        <begin position="1"/>
        <end position="21"/>
    </location>
</feature>
<feature type="compositionally biased region" description="Acidic residues" evidence="1">
    <location>
        <begin position="12"/>
        <end position="21"/>
    </location>
</feature>